<feature type="domain" description="YrdC-like" evidence="2">
    <location>
        <begin position="129"/>
        <end position="240"/>
    </location>
</feature>
<gene>
    <name evidence="4" type="ORF">Mco01_18470</name>
</gene>
<protein>
    <submittedName>
        <fullName evidence="4">Uncharacterized protein</fullName>
    </submittedName>
</protein>
<name>A0ABQ4FVL7_9ACTN</name>
<accession>A0ABQ4FVL7</accession>
<evidence type="ECO:0000313" key="5">
    <source>
        <dbReference type="Proteomes" id="UP000603904"/>
    </source>
</evidence>
<comment type="caution">
    <text evidence="4">The sequence shown here is derived from an EMBL/GenBank/DDBJ whole genome shotgun (WGS) entry which is preliminary data.</text>
</comment>
<reference evidence="4 5" key="1">
    <citation type="submission" date="2021-01" db="EMBL/GenBank/DDBJ databases">
        <title>Whole genome shotgun sequence of Microbispora corallina NBRC 16416.</title>
        <authorList>
            <person name="Komaki H."/>
            <person name="Tamura T."/>
        </authorList>
    </citation>
    <scope>NUCLEOTIDE SEQUENCE [LARGE SCALE GENOMIC DNA]</scope>
    <source>
        <strain evidence="4 5">NBRC 16416</strain>
    </source>
</reference>
<organism evidence="4 5">
    <name type="scientific">Microbispora corallina</name>
    <dbReference type="NCBI Taxonomy" id="83302"/>
    <lineage>
        <taxon>Bacteria</taxon>
        <taxon>Bacillati</taxon>
        <taxon>Actinomycetota</taxon>
        <taxon>Actinomycetes</taxon>
        <taxon>Streptosporangiales</taxon>
        <taxon>Streptosporangiaceae</taxon>
        <taxon>Microbispora</taxon>
    </lineage>
</organism>
<dbReference type="SUPFAM" id="SSF55821">
    <property type="entry name" value="YrdC/RibB"/>
    <property type="match status" value="1"/>
</dbReference>
<dbReference type="Gene3D" id="3.90.870.30">
    <property type="match status" value="1"/>
</dbReference>
<dbReference type="Pfam" id="PF01300">
    <property type="entry name" value="Sua5_yciO_yrdC"/>
    <property type="match status" value="1"/>
</dbReference>
<dbReference type="InterPro" id="IPR006070">
    <property type="entry name" value="Sua5-like_dom"/>
</dbReference>
<feature type="domain" description="Zinc finger HypF-type" evidence="3">
    <location>
        <begin position="38"/>
        <end position="66"/>
    </location>
</feature>
<proteinExistence type="predicted"/>
<evidence type="ECO:0000259" key="3">
    <source>
        <dbReference type="Pfam" id="PF07503"/>
    </source>
</evidence>
<dbReference type="Gene3D" id="3.30.110.120">
    <property type="match status" value="1"/>
</dbReference>
<evidence type="ECO:0000256" key="1">
    <source>
        <dbReference type="SAM" id="MobiDB-lite"/>
    </source>
</evidence>
<dbReference type="InterPro" id="IPR017945">
    <property type="entry name" value="DHBP_synth_RibB-like_a/b_dom"/>
</dbReference>
<dbReference type="InterPro" id="IPR051060">
    <property type="entry name" value="Carbamoyltrans_HypF-like"/>
</dbReference>
<dbReference type="PANTHER" id="PTHR42959">
    <property type="entry name" value="CARBAMOYLTRANSFERASE"/>
    <property type="match status" value="1"/>
</dbReference>
<keyword evidence="5" id="KW-1185">Reference proteome</keyword>
<evidence type="ECO:0000259" key="2">
    <source>
        <dbReference type="Pfam" id="PF01300"/>
    </source>
</evidence>
<feature type="region of interest" description="Disordered" evidence="1">
    <location>
        <begin position="1"/>
        <end position="35"/>
    </location>
</feature>
<dbReference type="Proteomes" id="UP000603904">
    <property type="component" value="Unassembled WGS sequence"/>
</dbReference>
<evidence type="ECO:0000313" key="4">
    <source>
        <dbReference type="EMBL" id="GIH38847.1"/>
    </source>
</evidence>
<feature type="domain" description="Zinc finger HypF-type" evidence="3">
    <location>
        <begin position="82"/>
        <end position="111"/>
    </location>
</feature>
<dbReference type="Pfam" id="PF07503">
    <property type="entry name" value="zf-HYPF"/>
    <property type="match status" value="2"/>
</dbReference>
<dbReference type="InterPro" id="IPR011125">
    <property type="entry name" value="Znf_HypF"/>
</dbReference>
<sequence length="288" mass="30433">MLTSTFPVPGHAVQGARAVPAAGGRGPGTAARPREHRTCPSCVRELFDPAGRRHGYALVSCRDCVPTPGPGLDAPRVRLADLCADCVEECRRPGGRRSAADSTGCAACGPRPRYGCLTGEDALSAAVAAIQAGSVVAVRDMFADQIVCDARAEYALARMDGTPARPRVLVRNVSAARQIASLSPPDIAALVERAEPSVLLRVRDHEVSRKLWRGTPDVEVFLPRTPLHHLVTARLDAPLAVWDRRDQAGPWPYDGVLGVGGGLDDMEQGLPAAPGEGLPEWWLPAAGA</sequence>
<dbReference type="RefSeq" id="WP_204056440.1">
    <property type="nucleotide sequence ID" value="NZ_BAAAGP010000002.1"/>
</dbReference>
<dbReference type="EMBL" id="BOOC01000005">
    <property type="protein sequence ID" value="GIH38847.1"/>
    <property type="molecule type" value="Genomic_DNA"/>
</dbReference>
<dbReference type="PANTHER" id="PTHR42959:SF1">
    <property type="entry name" value="CARBAMOYLTRANSFERASE HYPF"/>
    <property type="match status" value="1"/>
</dbReference>